<feature type="transmembrane region" description="Helical" evidence="7">
    <location>
        <begin position="59"/>
        <end position="79"/>
    </location>
</feature>
<feature type="transmembrane region" description="Helical" evidence="7">
    <location>
        <begin position="276"/>
        <end position="292"/>
    </location>
</feature>
<keyword evidence="5 7" id="KW-1133">Transmembrane helix</keyword>
<dbReference type="PANTHER" id="PTHR33362:SF5">
    <property type="entry name" value="C4-DICARBOXYLATE TRAP TRANSPORTER LARGE PERMEASE PROTEIN DCTM"/>
    <property type="match status" value="1"/>
</dbReference>
<dbReference type="InterPro" id="IPR004681">
    <property type="entry name" value="TRAP_DctM"/>
</dbReference>
<feature type="transmembrane region" description="Helical" evidence="7">
    <location>
        <begin position="6"/>
        <end position="39"/>
    </location>
</feature>
<feature type="transmembrane region" description="Helical" evidence="7">
    <location>
        <begin position="172"/>
        <end position="196"/>
    </location>
</feature>
<feature type="transmembrane region" description="Helical" evidence="7">
    <location>
        <begin position="351"/>
        <end position="379"/>
    </location>
</feature>
<evidence type="ECO:0000256" key="1">
    <source>
        <dbReference type="ARBA" id="ARBA00004429"/>
    </source>
</evidence>
<keyword evidence="3" id="KW-0997">Cell inner membrane</keyword>
<dbReference type="GO" id="GO:0005886">
    <property type="term" value="C:plasma membrane"/>
    <property type="evidence" value="ECO:0007669"/>
    <property type="project" value="UniProtKB-SubCell"/>
</dbReference>
<feature type="transmembrane region" description="Helical" evidence="7">
    <location>
        <begin position="391"/>
        <end position="416"/>
    </location>
</feature>
<name>A0A7G9RD77_9ACTN</name>
<feature type="domain" description="TRAP C4-dicarboxylate transport system permease DctM subunit" evidence="8">
    <location>
        <begin position="12"/>
        <end position="453"/>
    </location>
</feature>
<dbReference type="PIRSF" id="PIRSF006066">
    <property type="entry name" value="HI0050"/>
    <property type="match status" value="1"/>
</dbReference>
<proteinExistence type="predicted"/>
<keyword evidence="10" id="KW-1185">Reference proteome</keyword>
<feature type="transmembrane region" description="Helical" evidence="7">
    <location>
        <begin position="140"/>
        <end position="166"/>
    </location>
</feature>
<feature type="transmembrane region" description="Helical" evidence="7">
    <location>
        <begin position="252"/>
        <end position="270"/>
    </location>
</feature>
<comment type="subcellular location">
    <subcellularLocation>
        <location evidence="1">Cell inner membrane</location>
        <topology evidence="1">Multi-pass membrane protein</topology>
    </subcellularLocation>
</comment>
<keyword evidence="2" id="KW-1003">Cell membrane</keyword>
<keyword evidence="4 7" id="KW-0812">Transmembrane</keyword>
<feature type="transmembrane region" description="Helical" evidence="7">
    <location>
        <begin position="313"/>
        <end position="331"/>
    </location>
</feature>
<dbReference type="PANTHER" id="PTHR33362">
    <property type="entry name" value="SIALIC ACID TRAP TRANSPORTER PERMEASE PROTEIN SIAT-RELATED"/>
    <property type="match status" value="1"/>
</dbReference>
<gene>
    <name evidence="9" type="ORF">H9L09_03745</name>
</gene>
<evidence type="ECO:0000313" key="9">
    <source>
        <dbReference type="EMBL" id="QNN53552.1"/>
    </source>
</evidence>
<dbReference type="Proteomes" id="UP000515947">
    <property type="component" value="Chromosome"/>
</dbReference>
<accession>A0A7G9RD77</accession>
<evidence type="ECO:0000259" key="8">
    <source>
        <dbReference type="Pfam" id="PF06808"/>
    </source>
</evidence>
<dbReference type="AlphaFoldDB" id="A0A7G9RD77"/>
<evidence type="ECO:0000313" key="10">
    <source>
        <dbReference type="Proteomes" id="UP000515947"/>
    </source>
</evidence>
<dbReference type="GO" id="GO:0022857">
    <property type="term" value="F:transmembrane transporter activity"/>
    <property type="evidence" value="ECO:0007669"/>
    <property type="project" value="TreeGrafter"/>
</dbReference>
<dbReference type="EMBL" id="CP060713">
    <property type="protein sequence ID" value="QNN53552.1"/>
    <property type="molecule type" value="Genomic_DNA"/>
</dbReference>
<dbReference type="Pfam" id="PF06808">
    <property type="entry name" value="DctM"/>
    <property type="match status" value="1"/>
</dbReference>
<evidence type="ECO:0000256" key="3">
    <source>
        <dbReference type="ARBA" id="ARBA00022519"/>
    </source>
</evidence>
<reference evidence="9 10" key="1">
    <citation type="submission" date="2020-08" db="EMBL/GenBank/DDBJ databases">
        <title>Genome sequence of Nocardioides mesophilus KACC 16243T.</title>
        <authorList>
            <person name="Hyun D.-W."/>
            <person name="Bae J.-W."/>
        </authorList>
    </citation>
    <scope>NUCLEOTIDE SEQUENCE [LARGE SCALE GENOMIC DNA]</scope>
    <source>
        <strain evidence="9 10">KACC 16243</strain>
    </source>
</reference>
<organism evidence="9 10">
    <name type="scientific">Nocardioides mesophilus</name>
    <dbReference type="NCBI Taxonomy" id="433659"/>
    <lineage>
        <taxon>Bacteria</taxon>
        <taxon>Bacillati</taxon>
        <taxon>Actinomycetota</taxon>
        <taxon>Actinomycetes</taxon>
        <taxon>Propionibacteriales</taxon>
        <taxon>Nocardioidaceae</taxon>
        <taxon>Nocardioides</taxon>
    </lineage>
</organism>
<dbReference type="KEGG" id="nmes:H9L09_03745"/>
<dbReference type="RefSeq" id="WP_187579394.1">
    <property type="nucleotide sequence ID" value="NZ_CP060713.1"/>
</dbReference>
<evidence type="ECO:0000256" key="2">
    <source>
        <dbReference type="ARBA" id="ARBA00022475"/>
    </source>
</evidence>
<evidence type="ECO:0000256" key="6">
    <source>
        <dbReference type="ARBA" id="ARBA00023136"/>
    </source>
</evidence>
<keyword evidence="6 7" id="KW-0472">Membrane</keyword>
<evidence type="ECO:0000256" key="5">
    <source>
        <dbReference type="ARBA" id="ARBA00022989"/>
    </source>
</evidence>
<dbReference type="InterPro" id="IPR010656">
    <property type="entry name" value="DctM"/>
</dbReference>
<feature type="transmembrane region" description="Helical" evidence="7">
    <location>
        <begin position="436"/>
        <end position="461"/>
    </location>
</feature>
<evidence type="ECO:0000256" key="7">
    <source>
        <dbReference type="SAM" id="Phobius"/>
    </source>
</evidence>
<sequence>MDPLLQGAIIAVIALVCFLIGMPIAFALGLTSIISILLFLGPSQFDLFAKFIFDATNDFGLLAIPLFVLMGNLFGGSTVSKHLFEAGEAWLSKIRGGLAMSSVLASSIFAALTGSSAATAAAIGHVAVPEMEQRGVPVRIATGAVAAGGTLGILIPPSVTLILYGIASEESIGQLFAAGILPGIVVTILFCVWIYFGTAIEEKRLARNAERERVSVLAGGPGLETAPGGAAGTDYQAPEFSWSDRTRSLVKVLPFLVLIVAVLGVLYAGIATPSEAAAVGVVLVLLLIGVAYRGLGSRQFVKVLLETTNQSTMILMIVAFSAVIATVLSFLRVPQELAGIVTELDMNKWIIMVIINIVLLVMGCFLPPVSIIVMVTPILYPLIVGLGFDPIWFGIIMTINMEIGLITPPVGLNLYVLQGVVPHIPLKDILMGALPYIFVLSASIVLFSVFPWIVTFIPGLLY</sequence>
<protein>
    <submittedName>
        <fullName evidence="9">TRAP transporter large permease</fullName>
    </submittedName>
</protein>
<evidence type="ECO:0000256" key="4">
    <source>
        <dbReference type="ARBA" id="ARBA00022692"/>
    </source>
</evidence>